<proteinExistence type="predicted"/>
<evidence type="ECO:0000313" key="1">
    <source>
        <dbReference type="EMBL" id="EMI51898.1"/>
    </source>
</evidence>
<evidence type="ECO:0000313" key="2">
    <source>
        <dbReference type="Proteomes" id="UP000011885"/>
    </source>
</evidence>
<keyword evidence="2" id="KW-1185">Reference proteome</keyword>
<protein>
    <submittedName>
        <fullName evidence="1">Uncharacterized protein</fullName>
    </submittedName>
</protein>
<dbReference type="AlphaFoldDB" id="M5U7G8"/>
<accession>M5U7G8</accession>
<name>M5U7G8_9BACT</name>
<gene>
    <name evidence="1" type="ORF">RSSM_06662</name>
</gene>
<dbReference type="PATRIC" id="fig|1263870.3.peg.7071"/>
<dbReference type="Proteomes" id="UP000011885">
    <property type="component" value="Unassembled WGS sequence"/>
</dbReference>
<reference evidence="1 2" key="1">
    <citation type="journal article" date="2013" name="Mar. Genomics">
        <title>Expression of sulfatases in Rhodopirellula baltica and the diversity of sulfatases in the genus Rhodopirellula.</title>
        <authorList>
            <person name="Wegner C.E."/>
            <person name="Richter-Heitmann T."/>
            <person name="Klindworth A."/>
            <person name="Klockow C."/>
            <person name="Richter M."/>
            <person name="Achstetter T."/>
            <person name="Glockner F.O."/>
            <person name="Harder J."/>
        </authorList>
    </citation>
    <scope>NUCLEOTIDE SEQUENCE [LARGE SCALE GENOMIC DNA]</scope>
    <source>
        <strain evidence="1 2">SM41</strain>
    </source>
</reference>
<organism evidence="1 2">
    <name type="scientific">Rhodopirellula sallentina SM41</name>
    <dbReference type="NCBI Taxonomy" id="1263870"/>
    <lineage>
        <taxon>Bacteria</taxon>
        <taxon>Pseudomonadati</taxon>
        <taxon>Planctomycetota</taxon>
        <taxon>Planctomycetia</taxon>
        <taxon>Pirellulales</taxon>
        <taxon>Pirellulaceae</taxon>
        <taxon>Rhodopirellula</taxon>
    </lineage>
</organism>
<dbReference type="EMBL" id="ANOH01000467">
    <property type="protein sequence ID" value="EMI51898.1"/>
    <property type="molecule type" value="Genomic_DNA"/>
</dbReference>
<sequence length="50" mass="5561">MGRVYSIPIEPLPSIGYAYLRWWMPSGLRGSVKNYGYGPCIRSDGGRILG</sequence>
<comment type="caution">
    <text evidence="1">The sequence shown here is derived from an EMBL/GenBank/DDBJ whole genome shotgun (WGS) entry which is preliminary data.</text>
</comment>